<reference evidence="1 2" key="1">
    <citation type="submission" date="2018-05" db="EMBL/GenBank/DDBJ databases">
        <title>Genome sequencing and assembly of the regulated plant pathogen Lachnellula willkommii and related sister species for the development of diagnostic species identification markers.</title>
        <authorList>
            <person name="Giroux E."/>
            <person name="Bilodeau G."/>
        </authorList>
    </citation>
    <scope>NUCLEOTIDE SEQUENCE [LARGE SCALE GENOMIC DNA]</scope>
    <source>
        <strain evidence="1 2">CBS 197.66</strain>
    </source>
</reference>
<sequence>MRGRGRGSEGGVRIRKDLGSGLVPTAEVGVERAVSVVGGEPSIGGAETDNTYCIEHPRALSPEIFALEPDPKSTDTPSSNAESVDTLLTQWSEQIFHHGFGAIFGHWVGRNGCPFVNDPTSDILISPLNLFGELDACMAKQLDGKLGCALNALEKRAGMRHQIEQSLRGAVQSFAAQWLPAMIQKTVGGPIQYEEMVRERWRIARRDMLKVLNRTSYQSVLALYLFGQTPVPLGISEEEEMDGISGVVCTQTALLQLQQLRERLRGCQFSGSGVSGWSDAVTGSVESPNLTQAFLDLESRAYWAAVMWDTTSSVTLNIRSSLTSGLKGACLEPAWRLARGFLVGSFHAKSENWRKKGFEVSDEIAPQIISAAAVGRFYTWRTIASMKEALREGVEESDVLFAWDAFIDALDVFKTTIQPLLNTCERRLHFLGPVERLNWYEVVLHYHLGILILADALEAANRPDLLSQLTETRLDAEQESFNVLRFGLESRYKIYAPLEESSIASDVSSNVYSTGQPVTTSFVAIDPYPQHVVASVRLMKKAISRKYRQGNIKLEAYSHLSSTLLEALEQLPQSFKMAQCAREKLQASLQLTV</sequence>
<evidence type="ECO:0000313" key="1">
    <source>
        <dbReference type="EMBL" id="TVY45495.1"/>
    </source>
</evidence>
<evidence type="ECO:0000313" key="2">
    <source>
        <dbReference type="Proteomes" id="UP000462212"/>
    </source>
</evidence>
<dbReference type="OrthoDB" id="5958943at2759"/>
<proteinExistence type="predicted"/>
<name>A0A8H8S0F2_9HELO</name>
<comment type="caution">
    <text evidence="1">The sequence shown here is derived from an EMBL/GenBank/DDBJ whole genome shotgun (WGS) entry which is preliminary data.</text>
</comment>
<protein>
    <submittedName>
        <fullName evidence="1">Uncharacterized protein</fullName>
    </submittedName>
</protein>
<keyword evidence="2" id="KW-1185">Reference proteome</keyword>
<organism evidence="1 2">
    <name type="scientific">Lachnellula subtilissima</name>
    <dbReference type="NCBI Taxonomy" id="602034"/>
    <lineage>
        <taxon>Eukaryota</taxon>
        <taxon>Fungi</taxon>
        <taxon>Dikarya</taxon>
        <taxon>Ascomycota</taxon>
        <taxon>Pezizomycotina</taxon>
        <taxon>Leotiomycetes</taxon>
        <taxon>Helotiales</taxon>
        <taxon>Lachnaceae</taxon>
        <taxon>Lachnellula</taxon>
    </lineage>
</organism>
<dbReference type="AlphaFoldDB" id="A0A8H8S0F2"/>
<dbReference type="Proteomes" id="UP000462212">
    <property type="component" value="Unassembled WGS sequence"/>
</dbReference>
<accession>A0A8H8S0F2</accession>
<dbReference type="EMBL" id="QGMJ01000012">
    <property type="protein sequence ID" value="TVY45495.1"/>
    <property type="molecule type" value="Genomic_DNA"/>
</dbReference>
<gene>
    <name evidence="1" type="ORF">LSUB1_G000872</name>
</gene>